<comment type="caution">
    <text evidence="1">The sequence shown here is derived from an EMBL/GenBank/DDBJ whole genome shotgun (WGS) entry which is preliminary data.</text>
</comment>
<protein>
    <submittedName>
        <fullName evidence="1">Uncharacterized protein</fullName>
    </submittedName>
</protein>
<evidence type="ECO:0000313" key="1">
    <source>
        <dbReference type="EMBL" id="KAA6373690.1"/>
    </source>
</evidence>
<organism evidence="1 2">
    <name type="scientific">Streblomastix strix</name>
    <dbReference type="NCBI Taxonomy" id="222440"/>
    <lineage>
        <taxon>Eukaryota</taxon>
        <taxon>Metamonada</taxon>
        <taxon>Preaxostyla</taxon>
        <taxon>Oxymonadida</taxon>
        <taxon>Streblomastigidae</taxon>
        <taxon>Streblomastix</taxon>
    </lineage>
</organism>
<dbReference type="AlphaFoldDB" id="A0A5J4UU53"/>
<gene>
    <name evidence="1" type="ORF">EZS28_030782</name>
</gene>
<dbReference type="EMBL" id="SNRW01012538">
    <property type="protein sequence ID" value="KAA6373690.1"/>
    <property type="molecule type" value="Genomic_DNA"/>
</dbReference>
<accession>A0A5J4UU53</accession>
<sequence length="91" mass="10463">MYRRKRAAPTVIPQTYQENMAQRGYKIIEGERDDLKKVSRIPDMLKNEGILLKKRRNARQKQQIIDQVRAIDPTITQKEGAAGVIGLTNKT</sequence>
<evidence type="ECO:0000313" key="2">
    <source>
        <dbReference type="Proteomes" id="UP000324800"/>
    </source>
</evidence>
<proteinExistence type="predicted"/>
<reference evidence="1 2" key="1">
    <citation type="submission" date="2019-03" db="EMBL/GenBank/DDBJ databases">
        <title>Single cell metagenomics reveals metabolic interactions within the superorganism composed of flagellate Streblomastix strix and complex community of Bacteroidetes bacteria on its surface.</title>
        <authorList>
            <person name="Treitli S.C."/>
            <person name="Kolisko M."/>
            <person name="Husnik F."/>
            <person name="Keeling P."/>
            <person name="Hampl V."/>
        </authorList>
    </citation>
    <scope>NUCLEOTIDE SEQUENCE [LARGE SCALE GENOMIC DNA]</scope>
    <source>
        <strain evidence="1">ST1C</strain>
    </source>
</reference>
<dbReference type="Proteomes" id="UP000324800">
    <property type="component" value="Unassembled WGS sequence"/>
</dbReference>
<name>A0A5J4UU53_9EUKA</name>